<evidence type="ECO:0000313" key="1">
    <source>
        <dbReference type="EMBL" id="KAJ8618624.1"/>
    </source>
</evidence>
<reference evidence="1 2" key="1">
    <citation type="journal article" date="2022" name="Hortic Res">
        <title>A haplotype resolved chromosomal level avocado genome allows analysis of novel avocado genes.</title>
        <authorList>
            <person name="Nath O."/>
            <person name="Fletcher S.J."/>
            <person name="Hayward A."/>
            <person name="Shaw L.M."/>
            <person name="Masouleh A.K."/>
            <person name="Furtado A."/>
            <person name="Henry R.J."/>
            <person name="Mitter N."/>
        </authorList>
    </citation>
    <scope>NUCLEOTIDE SEQUENCE [LARGE SCALE GENOMIC DNA]</scope>
    <source>
        <strain evidence="2">cv. Hass</strain>
    </source>
</reference>
<evidence type="ECO:0000313" key="2">
    <source>
        <dbReference type="Proteomes" id="UP001234297"/>
    </source>
</evidence>
<dbReference type="EMBL" id="CM056812">
    <property type="protein sequence ID" value="KAJ8618624.1"/>
    <property type="molecule type" value="Genomic_DNA"/>
</dbReference>
<gene>
    <name evidence="1" type="ORF">MRB53_014810</name>
</gene>
<protein>
    <submittedName>
        <fullName evidence="1">Uncharacterized protein</fullName>
    </submittedName>
</protein>
<dbReference type="Proteomes" id="UP001234297">
    <property type="component" value="Chromosome 4"/>
</dbReference>
<proteinExistence type="predicted"/>
<sequence length="101" mass="11530">MTLMYYLVIHAIDEESDPHRICLAIRWPTENPKPPSVLLPRLFPRAVLSKRTCCTATPTIKSLQRVAGGEGLKRRDFSSENRKLSISNLSALEEEDLRFFS</sequence>
<comment type="caution">
    <text evidence="1">The sequence shown here is derived from an EMBL/GenBank/DDBJ whole genome shotgun (WGS) entry which is preliminary data.</text>
</comment>
<accession>A0ACC2KBT1</accession>
<keyword evidence="2" id="KW-1185">Reference proteome</keyword>
<name>A0ACC2KBT1_PERAE</name>
<organism evidence="1 2">
    <name type="scientific">Persea americana</name>
    <name type="common">Avocado</name>
    <dbReference type="NCBI Taxonomy" id="3435"/>
    <lineage>
        <taxon>Eukaryota</taxon>
        <taxon>Viridiplantae</taxon>
        <taxon>Streptophyta</taxon>
        <taxon>Embryophyta</taxon>
        <taxon>Tracheophyta</taxon>
        <taxon>Spermatophyta</taxon>
        <taxon>Magnoliopsida</taxon>
        <taxon>Magnoliidae</taxon>
        <taxon>Laurales</taxon>
        <taxon>Lauraceae</taxon>
        <taxon>Persea</taxon>
    </lineage>
</organism>